<dbReference type="PANTHER" id="PTHR31099:SF49">
    <property type="entry name" value="MYOSIN HEAVY CHAIN-LIKE PROTEIN"/>
    <property type="match status" value="1"/>
</dbReference>
<feature type="compositionally biased region" description="Basic and acidic residues" evidence="2">
    <location>
        <begin position="248"/>
        <end position="257"/>
    </location>
</feature>
<keyword evidence="1" id="KW-0175">Coiled coil</keyword>
<reference evidence="3" key="1">
    <citation type="submission" date="2019-12" db="EMBL/GenBank/DDBJ databases">
        <title>Genome sequencing and annotation of Brassica cretica.</title>
        <authorList>
            <person name="Studholme D.J."/>
            <person name="Sarris P.F."/>
        </authorList>
    </citation>
    <scope>NUCLEOTIDE SEQUENCE</scope>
    <source>
        <strain evidence="3">PFS-102/07</strain>
        <tissue evidence="3">Leaf</tissue>
    </source>
</reference>
<evidence type="ECO:0000313" key="3">
    <source>
        <dbReference type="EMBL" id="KAF2548905.1"/>
    </source>
</evidence>
<feature type="compositionally biased region" description="Low complexity" evidence="2">
    <location>
        <begin position="13"/>
        <end position="24"/>
    </location>
</feature>
<dbReference type="AlphaFoldDB" id="A0A8S9GRI2"/>
<evidence type="ECO:0000256" key="1">
    <source>
        <dbReference type="SAM" id="Coils"/>
    </source>
</evidence>
<evidence type="ECO:0000256" key="2">
    <source>
        <dbReference type="SAM" id="MobiDB-lite"/>
    </source>
</evidence>
<feature type="compositionally biased region" description="Basic and acidic residues" evidence="2">
    <location>
        <begin position="1"/>
        <end position="12"/>
    </location>
</feature>
<feature type="region of interest" description="Disordered" evidence="2">
    <location>
        <begin position="1"/>
        <end position="28"/>
    </location>
</feature>
<feature type="region of interest" description="Disordered" evidence="2">
    <location>
        <begin position="243"/>
        <end position="264"/>
    </location>
</feature>
<comment type="caution">
    <text evidence="3">The sequence shown here is derived from an EMBL/GenBank/DDBJ whole genome shotgun (WGS) entry which is preliminary data.</text>
</comment>
<gene>
    <name evidence="3" type="ORF">F2Q70_00021517</name>
</gene>
<protein>
    <submittedName>
        <fullName evidence="3">Uncharacterized protein</fullName>
    </submittedName>
</protein>
<sequence length="651" mass="72304">MADRAASRRRVDSPVSQSDSSPDPGEGSEYDLMAPLPLAYTFAYPSPVGPTSTVVEDDLVEWRRKYSLPPFVDLCVPTSEEHASSYVLGEIAIKKSFFDTGFRGVIPVLIASMYGFFEISPSQLNAPSWRLLVAIQNLDDLEHLSFGINEVLFSYHLAPLNGGEGRFHLRPRSGLPIVEELPKSDRKGSAFNKKWQERYVFMRLPGHSYRWNFVAGTHPAFPEGESTVLRARQVPLDRRQGAAKVISAKKESARRGSESGTTSGDEVVITGSCQLVTVKMEPPSLAQTKKPQSGGIATRSSQQSAEATCSVGILATALSNFNLQVFPQDGTVLPPGEPSEVVHTLQWGLLRTISQLFHLGERLSNESPVASREELEDLKRQASEERAQRLAREMEIRDLKDKVKDLERTAEVSSADALATGKRNSELEEAMGTLKLEMVMAVNGARVIGRWDLIREWLKGQSNQWDLVKALEQFKAVTLEEAKNKNAPLPTFEDEPAIPFRADEYCASNLSVGWRKLSEDLLVRSKPHGLWVLGFPGSLGHLNSWLVPYALDPRIAWGPDGFRTRRLFLGNPWVLDPEVFDRTRSLGTLRFSIEPGILVSRDCILPSYGRTLLVPVGISYSAARKLATIDFPCSVLLLQEATIRLRGCWYG</sequence>
<feature type="coiled-coil region" evidence="1">
    <location>
        <begin position="372"/>
        <end position="416"/>
    </location>
</feature>
<dbReference type="PANTHER" id="PTHR31099">
    <property type="entry name" value="OS06G0165300 PROTEIN"/>
    <property type="match status" value="1"/>
</dbReference>
<accession>A0A8S9GRI2</accession>
<name>A0A8S9GRI2_BRACR</name>
<proteinExistence type="predicted"/>
<dbReference type="EMBL" id="QGKY02001925">
    <property type="protein sequence ID" value="KAF2548905.1"/>
    <property type="molecule type" value="Genomic_DNA"/>
</dbReference>
<organism evidence="3">
    <name type="scientific">Brassica cretica</name>
    <name type="common">Mustard</name>
    <dbReference type="NCBI Taxonomy" id="69181"/>
    <lineage>
        <taxon>Eukaryota</taxon>
        <taxon>Viridiplantae</taxon>
        <taxon>Streptophyta</taxon>
        <taxon>Embryophyta</taxon>
        <taxon>Tracheophyta</taxon>
        <taxon>Spermatophyta</taxon>
        <taxon>Magnoliopsida</taxon>
        <taxon>eudicotyledons</taxon>
        <taxon>Gunneridae</taxon>
        <taxon>Pentapetalae</taxon>
        <taxon>rosids</taxon>
        <taxon>malvids</taxon>
        <taxon>Brassicales</taxon>
        <taxon>Brassicaceae</taxon>
        <taxon>Brassiceae</taxon>
        <taxon>Brassica</taxon>
    </lineage>
</organism>